<dbReference type="Pfam" id="PF22564">
    <property type="entry name" value="HAAS"/>
    <property type="match status" value="1"/>
</dbReference>
<evidence type="ECO:0000256" key="2">
    <source>
        <dbReference type="SAM" id="Phobius"/>
    </source>
</evidence>
<keyword evidence="5" id="KW-1185">Reference proteome</keyword>
<keyword evidence="2" id="KW-1133">Transmembrane helix</keyword>
<reference evidence="3" key="2">
    <citation type="submission" date="2015-03" db="EMBL/GenBank/DDBJ databases">
        <authorList>
            <person name="Murphy D."/>
        </authorList>
    </citation>
    <scope>NUCLEOTIDE SEQUENCE [LARGE SCALE GENOMIC DNA]</scope>
    <source>
        <strain evidence="3">WS 4560</strain>
    </source>
</reference>
<dbReference type="RefSeq" id="WP_036060656.1">
    <property type="nucleotide sequence ID" value="NZ_CP011102.1"/>
</dbReference>
<keyword evidence="2" id="KW-0812">Transmembrane</keyword>
<dbReference type="KEGG" id="lwi:UE46_14765"/>
<name>A0A1S7FXI9_9LIST</name>
<evidence type="ECO:0000313" key="3">
    <source>
        <dbReference type="EMBL" id="AQY52156.1"/>
    </source>
</evidence>
<feature type="transmembrane region" description="Helical" evidence="2">
    <location>
        <begin position="107"/>
        <end position="125"/>
    </location>
</feature>
<dbReference type="Proteomes" id="UP000564536">
    <property type="component" value="Unassembled WGS sequence"/>
</dbReference>
<reference evidence="4 6" key="3">
    <citation type="submission" date="2020-03" db="EMBL/GenBank/DDBJ databases">
        <title>Soil Listeria distribution.</title>
        <authorList>
            <person name="Liao J."/>
            <person name="Wiedmann M."/>
        </authorList>
    </citation>
    <scope>NUCLEOTIDE SEQUENCE [LARGE SCALE GENOMIC DNA]</scope>
    <source>
        <strain evidence="4 6">FSL L7-1523</strain>
    </source>
</reference>
<dbReference type="EMBL" id="CP011102">
    <property type="protein sequence ID" value="AQY52156.1"/>
    <property type="molecule type" value="Genomic_DNA"/>
</dbReference>
<keyword evidence="2" id="KW-0472">Membrane</keyword>
<gene>
    <name evidence="4" type="ORF">HB943_10035</name>
    <name evidence="3" type="ORF">UE46_14765</name>
</gene>
<feature type="region of interest" description="Disordered" evidence="1">
    <location>
        <begin position="76"/>
        <end position="95"/>
    </location>
</feature>
<dbReference type="AlphaFoldDB" id="A0A1S7FXI9"/>
<evidence type="ECO:0000256" key="1">
    <source>
        <dbReference type="SAM" id="MobiDB-lite"/>
    </source>
</evidence>
<dbReference type="EMBL" id="JAARRL010000014">
    <property type="protein sequence ID" value="MBC1500947.1"/>
    <property type="molecule type" value="Genomic_DNA"/>
</dbReference>
<evidence type="ECO:0000313" key="6">
    <source>
        <dbReference type="Proteomes" id="UP000564536"/>
    </source>
</evidence>
<protein>
    <submittedName>
        <fullName evidence="4">DUF1700 domain-containing protein</fullName>
    </submittedName>
</protein>
<proteinExistence type="predicted"/>
<dbReference type="Proteomes" id="UP000223060">
    <property type="component" value="Chromosome"/>
</dbReference>
<reference evidence="5" key="1">
    <citation type="submission" date="2015-03" db="EMBL/GenBank/DDBJ databases">
        <authorList>
            <person name="Ferrari E."/>
            <person name="Walter M.C."/>
            <person name="Huptas C."/>
            <person name="Scherer S."/>
            <person name="Mueller-Herbst S."/>
        </authorList>
    </citation>
    <scope>NUCLEOTIDE SEQUENCE [LARGE SCALE GENOMIC DNA]</scope>
    <source>
        <strain evidence="5">LWP01</strain>
    </source>
</reference>
<evidence type="ECO:0000313" key="5">
    <source>
        <dbReference type="Proteomes" id="UP000223060"/>
    </source>
</evidence>
<accession>A0A1S7FXI9</accession>
<evidence type="ECO:0000313" key="4">
    <source>
        <dbReference type="EMBL" id="MBC1500947.1"/>
    </source>
</evidence>
<sequence length="126" mass="14083">MNRTDFFETLHHGLRSLPEDERASIIKDLDEHIAVSLENGISEVDAIALLGDPTDIIDQYVQEAVVVPKRVQQPIIQKSMPQPDPPQVQVETKTDKPANKQISPFKIVLIAGMCFIILMLLLDALD</sequence>
<organism evidence="3 5">
    <name type="scientific">Listeria weihenstephanensis</name>
    <dbReference type="NCBI Taxonomy" id="1006155"/>
    <lineage>
        <taxon>Bacteria</taxon>
        <taxon>Bacillati</taxon>
        <taxon>Bacillota</taxon>
        <taxon>Bacilli</taxon>
        <taxon>Bacillales</taxon>
        <taxon>Listeriaceae</taxon>
        <taxon>Listeria</taxon>
    </lineage>
</organism>